<dbReference type="Pfam" id="PF00246">
    <property type="entry name" value="Peptidase_M14"/>
    <property type="match status" value="2"/>
</dbReference>
<feature type="active site" description="Proton donor/acceptor" evidence="9">
    <location>
        <position position="704"/>
    </location>
</feature>
<feature type="active site" description="Proton donor/acceptor" evidence="9">
    <location>
        <position position="299"/>
    </location>
</feature>
<keyword evidence="8" id="KW-0325">Glycoprotein</keyword>
<keyword evidence="6" id="KW-0378">Hydrolase</keyword>
<gene>
    <name evidence="12" type="ORF">BDFB_007297</name>
</gene>
<dbReference type="GO" id="GO:0004181">
    <property type="term" value="F:metallocarboxypeptidase activity"/>
    <property type="evidence" value="ECO:0007669"/>
    <property type="project" value="InterPro"/>
</dbReference>
<keyword evidence="13" id="KW-1185">Reference proteome</keyword>
<keyword evidence="4" id="KW-0645">Protease</keyword>
<dbReference type="PROSITE" id="PS00132">
    <property type="entry name" value="CARBOXYPEPT_ZN_1"/>
    <property type="match status" value="2"/>
</dbReference>
<name>A0A482VGA2_ASBVE</name>
<dbReference type="InterPro" id="IPR008969">
    <property type="entry name" value="CarboxyPept-like_regulatory"/>
</dbReference>
<evidence type="ECO:0000256" key="3">
    <source>
        <dbReference type="ARBA" id="ARBA00022645"/>
    </source>
</evidence>
<dbReference type="CDD" id="cd11308">
    <property type="entry name" value="Peptidase_M14NE-CP-C_like"/>
    <property type="match status" value="2"/>
</dbReference>
<dbReference type="InterPro" id="IPR000834">
    <property type="entry name" value="Peptidase_M14"/>
</dbReference>
<dbReference type="SUPFAM" id="SSF53187">
    <property type="entry name" value="Zn-dependent exopeptidases"/>
    <property type="match status" value="2"/>
</dbReference>
<keyword evidence="10" id="KW-0732">Signal</keyword>
<evidence type="ECO:0000256" key="4">
    <source>
        <dbReference type="ARBA" id="ARBA00022670"/>
    </source>
</evidence>
<dbReference type="CDD" id="cd03868">
    <property type="entry name" value="M14_CPD_I"/>
    <property type="match status" value="1"/>
</dbReference>
<dbReference type="Pfam" id="PF13620">
    <property type="entry name" value="CarboxypepD_reg"/>
    <property type="match status" value="2"/>
</dbReference>
<dbReference type="PANTHER" id="PTHR11532:SF62">
    <property type="entry name" value="CARBOXYPEPTIDASE D"/>
    <property type="match status" value="1"/>
</dbReference>
<dbReference type="PANTHER" id="PTHR11532">
    <property type="entry name" value="PROTEASE M14 CARBOXYPEPTIDASE"/>
    <property type="match status" value="1"/>
</dbReference>
<dbReference type="InterPro" id="IPR050753">
    <property type="entry name" value="Peptidase_M14_domain"/>
</dbReference>
<dbReference type="InterPro" id="IPR057247">
    <property type="entry name" value="CARBOXYPEPT_ZN_2"/>
</dbReference>
<evidence type="ECO:0000256" key="6">
    <source>
        <dbReference type="ARBA" id="ARBA00022801"/>
    </source>
</evidence>
<evidence type="ECO:0000256" key="9">
    <source>
        <dbReference type="PROSITE-ProRule" id="PRU01379"/>
    </source>
</evidence>
<dbReference type="PROSITE" id="PS51257">
    <property type="entry name" value="PROKAR_LIPOPROTEIN"/>
    <property type="match status" value="1"/>
</dbReference>
<dbReference type="PRINTS" id="PR00765">
    <property type="entry name" value="CRBOXYPTASEA"/>
</dbReference>
<dbReference type="GO" id="GO:0005615">
    <property type="term" value="C:extracellular space"/>
    <property type="evidence" value="ECO:0007669"/>
    <property type="project" value="TreeGrafter"/>
</dbReference>
<evidence type="ECO:0000256" key="5">
    <source>
        <dbReference type="ARBA" id="ARBA00022723"/>
    </source>
</evidence>
<dbReference type="PROSITE" id="PS52035">
    <property type="entry name" value="PEPTIDASE_M14"/>
    <property type="match status" value="2"/>
</dbReference>
<dbReference type="FunFam" id="3.40.630.10:FF:000020">
    <property type="entry name" value="Carboxypeptidase D"/>
    <property type="match status" value="2"/>
</dbReference>
<dbReference type="EMBL" id="QDEB01101746">
    <property type="protein sequence ID" value="RZC31872.1"/>
    <property type="molecule type" value="Genomic_DNA"/>
</dbReference>
<feature type="signal peptide" evidence="10">
    <location>
        <begin position="1"/>
        <end position="18"/>
    </location>
</feature>
<keyword evidence="5" id="KW-0479">Metal-binding</keyword>
<evidence type="ECO:0000256" key="2">
    <source>
        <dbReference type="ARBA" id="ARBA00005988"/>
    </source>
</evidence>
<evidence type="ECO:0000256" key="7">
    <source>
        <dbReference type="ARBA" id="ARBA00022833"/>
    </source>
</evidence>
<comment type="similarity">
    <text evidence="2 9">Belongs to the peptidase M14 family.</text>
</comment>
<dbReference type="STRING" id="1661398.A0A482VGA2"/>
<protein>
    <submittedName>
        <fullName evidence="12">Carboxypeptidase D</fullName>
    </submittedName>
</protein>
<evidence type="ECO:0000256" key="10">
    <source>
        <dbReference type="SAM" id="SignalP"/>
    </source>
</evidence>
<proteinExistence type="inferred from homology"/>
<comment type="cofactor">
    <cofactor evidence="1">
        <name>Zn(2+)</name>
        <dbReference type="ChEBI" id="CHEBI:29105"/>
    </cofactor>
</comment>
<dbReference type="Gene3D" id="3.40.630.10">
    <property type="entry name" value="Zn peptidases"/>
    <property type="match status" value="2"/>
</dbReference>
<dbReference type="InterPro" id="IPR057246">
    <property type="entry name" value="CARBOXYPEPT_ZN_1"/>
</dbReference>
<feature type="non-terminal residue" evidence="12">
    <location>
        <position position="885"/>
    </location>
</feature>
<feature type="chain" id="PRO_5019758324" evidence="10">
    <location>
        <begin position="19"/>
        <end position="885"/>
    </location>
</feature>
<dbReference type="Gene3D" id="2.60.40.1120">
    <property type="entry name" value="Carboxypeptidase-like, regulatory domain"/>
    <property type="match status" value="2"/>
</dbReference>
<evidence type="ECO:0000313" key="13">
    <source>
        <dbReference type="Proteomes" id="UP000292052"/>
    </source>
</evidence>
<reference evidence="12 13" key="1">
    <citation type="submission" date="2017-03" db="EMBL/GenBank/DDBJ databases">
        <title>Genome of the blue death feigning beetle - Asbolus verrucosus.</title>
        <authorList>
            <person name="Rider S.D."/>
        </authorList>
    </citation>
    <scope>NUCLEOTIDE SEQUENCE [LARGE SCALE GENOMIC DNA]</scope>
    <source>
        <strain evidence="12">Butters</strain>
        <tissue evidence="12">Head and leg muscle</tissue>
    </source>
</reference>
<feature type="domain" description="Peptidase M14" evidence="11">
    <location>
        <begin position="442"/>
        <end position="734"/>
    </location>
</feature>
<dbReference type="Proteomes" id="UP000292052">
    <property type="component" value="Unassembled WGS sequence"/>
</dbReference>
<evidence type="ECO:0000256" key="8">
    <source>
        <dbReference type="ARBA" id="ARBA00023180"/>
    </source>
</evidence>
<evidence type="ECO:0000313" key="12">
    <source>
        <dbReference type="EMBL" id="RZC31872.1"/>
    </source>
</evidence>
<evidence type="ECO:0000256" key="1">
    <source>
        <dbReference type="ARBA" id="ARBA00001947"/>
    </source>
</evidence>
<dbReference type="SUPFAM" id="SSF49464">
    <property type="entry name" value="Carboxypeptidase regulatory domain-like"/>
    <property type="match status" value="2"/>
</dbReference>
<dbReference type="GO" id="GO:0016485">
    <property type="term" value="P:protein processing"/>
    <property type="evidence" value="ECO:0007669"/>
    <property type="project" value="TreeGrafter"/>
</dbReference>
<dbReference type="PROSITE" id="PS00133">
    <property type="entry name" value="CARBOXYPEPT_ZN_2"/>
    <property type="match status" value="1"/>
</dbReference>
<dbReference type="SMART" id="SM00631">
    <property type="entry name" value="Zn_pept"/>
    <property type="match status" value="2"/>
</dbReference>
<dbReference type="AlphaFoldDB" id="A0A482VGA2"/>
<comment type="caution">
    <text evidence="12">The sequence shown here is derived from an EMBL/GenBank/DDBJ whole genome shotgun (WGS) entry which is preliminary data.</text>
</comment>
<organism evidence="12 13">
    <name type="scientific">Asbolus verrucosus</name>
    <name type="common">Desert ironclad beetle</name>
    <dbReference type="NCBI Taxonomy" id="1661398"/>
    <lineage>
        <taxon>Eukaryota</taxon>
        <taxon>Metazoa</taxon>
        <taxon>Ecdysozoa</taxon>
        <taxon>Arthropoda</taxon>
        <taxon>Hexapoda</taxon>
        <taxon>Insecta</taxon>
        <taxon>Pterygota</taxon>
        <taxon>Neoptera</taxon>
        <taxon>Endopterygota</taxon>
        <taxon>Coleoptera</taxon>
        <taxon>Polyphaga</taxon>
        <taxon>Cucujiformia</taxon>
        <taxon>Tenebrionidae</taxon>
        <taxon>Pimeliinae</taxon>
        <taxon>Asbolus</taxon>
    </lineage>
</organism>
<feature type="domain" description="Peptidase M14" evidence="11">
    <location>
        <begin position="33"/>
        <end position="329"/>
    </location>
</feature>
<sequence>MHLRAIISTLALVCACESHSIRSPDEGFLQRPRYLNYDEVTNLFKQLETEHPQLAKLRSVGRSVRNRELWALEIHKNAGNRTLLTPMFKYVANMHGDESVGRQLMIYLAQYLIRNYGEDDRVTRLVDSTDIYLMPSMNPDGFENSQEGLCESKPQYVGRQNENSVDLNRDFPDQFDALRTGTMLSGRQPETVALMTWIISRPFVLSGNLHGGAVVASYPFDDSNSKRAYGKESKSPDDALFKQLALTYAQPHPLMRGGKACKADSFDQGITNGAYWYEVRGGMQDFNYVHSNCFEVTLELSCCKFPTADTLPQEWHNNKESLLRFMEAAQWGVKGVVVDKNNEAVLDADVVVVGINHNITTSNRGEFWRLLLPGEYEMFAAAYGYQPSNLVKVVVEKGRTAVQNFTLHRSPPETDASKTVLNRTEPLFDRFGFMTNDSRLFRHHHYEDMVQFMVDFNTTYPNITHLHSIGTSVRGRELYVMVIGAAPHKHVPGTPEFKYVANMHGNEVVGRELLLYLIKYLCERYDSDNRVTKLLRTTRVHLMPSMNPDGYELAHEGDGDGAVGRDNAHDVDLNRNFPDQYVTNELNSRIEPETRAVMDWILSEPFVLSANLHNGALVANYPYDDTPPGHHNQENPSPDDAIFKYLAHTYSNAHRSMHQGLACPLFPDERFKGGITNGAKWYQVTGGMQDWNYLVGGCMELTLEIGCYKYPYGRDLPKYWMDNREALLTYMEQVHRGVHGFVTSTIGRPINDAKIAVEGIGHFVKSHKDGDYYRILLPGKYNLTVEASGYESYTREITVPEDGVLELNVSLMKDDPLHWASAYDFGIGENQYRPKYHTNQELYSLMAQLENQYPSVAGFQSGDDYVSMTLRWLKITDQVSYSYIL</sequence>
<dbReference type="OrthoDB" id="10249045at2759"/>
<evidence type="ECO:0000259" key="11">
    <source>
        <dbReference type="PROSITE" id="PS52035"/>
    </source>
</evidence>
<dbReference type="CDD" id="cd03858">
    <property type="entry name" value="M14_CP_N-E_like"/>
    <property type="match status" value="1"/>
</dbReference>
<dbReference type="GO" id="GO:0006518">
    <property type="term" value="P:peptide metabolic process"/>
    <property type="evidence" value="ECO:0007669"/>
    <property type="project" value="TreeGrafter"/>
</dbReference>
<keyword evidence="3 12" id="KW-0121">Carboxypeptidase</keyword>
<dbReference type="FunFam" id="2.60.40.1120:FF:000016">
    <property type="entry name" value="carboxypeptidase D isoform X2"/>
    <property type="match status" value="1"/>
</dbReference>
<dbReference type="GO" id="GO:0008270">
    <property type="term" value="F:zinc ion binding"/>
    <property type="evidence" value="ECO:0007669"/>
    <property type="project" value="InterPro"/>
</dbReference>
<keyword evidence="7" id="KW-0862">Zinc</keyword>
<accession>A0A482VGA2</accession>